<evidence type="ECO:0000256" key="6">
    <source>
        <dbReference type="ARBA" id="ARBA00022989"/>
    </source>
</evidence>
<dbReference type="Proteomes" id="UP000037460">
    <property type="component" value="Unassembled WGS sequence"/>
</dbReference>
<dbReference type="InterPro" id="IPR039421">
    <property type="entry name" value="Type_1_exporter"/>
</dbReference>
<feature type="transmembrane region" description="Helical" evidence="9">
    <location>
        <begin position="271"/>
        <end position="298"/>
    </location>
</feature>
<dbReference type="GO" id="GO:0005524">
    <property type="term" value="F:ATP binding"/>
    <property type="evidence" value="ECO:0007669"/>
    <property type="project" value="UniProtKB-KW"/>
</dbReference>
<feature type="transmembrane region" description="Helical" evidence="9">
    <location>
        <begin position="168"/>
        <end position="186"/>
    </location>
</feature>
<evidence type="ECO:0000256" key="7">
    <source>
        <dbReference type="ARBA" id="ARBA00023136"/>
    </source>
</evidence>
<dbReference type="AlphaFoldDB" id="A0A0M0JYP3"/>
<dbReference type="SMART" id="SM00382">
    <property type="entry name" value="AAA"/>
    <property type="match status" value="1"/>
</dbReference>
<organism evidence="12 13">
    <name type="scientific">Chrysochromulina tobinii</name>
    <dbReference type="NCBI Taxonomy" id="1460289"/>
    <lineage>
        <taxon>Eukaryota</taxon>
        <taxon>Haptista</taxon>
        <taxon>Haptophyta</taxon>
        <taxon>Prymnesiophyceae</taxon>
        <taxon>Prymnesiales</taxon>
        <taxon>Chrysochromulinaceae</taxon>
        <taxon>Chrysochromulina</taxon>
    </lineage>
</organism>
<keyword evidence="6 9" id="KW-1133">Transmembrane helix</keyword>
<keyword evidence="5 12" id="KW-0067">ATP-binding</keyword>
<evidence type="ECO:0000256" key="5">
    <source>
        <dbReference type="ARBA" id="ARBA00022840"/>
    </source>
</evidence>
<proteinExistence type="inferred from homology"/>
<evidence type="ECO:0000259" key="11">
    <source>
        <dbReference type="PROSITE" id="PS50929"/>
    </source>
</evidence>
<accession>A0A0M0JYP3</accession>
<dbReference type="GO" id="GO:0016887">
    <property type="term" value="F:ATP hydrolysis activity"/>
    <property type="evidence" value="ECO:0007669"/>
    <property type="project" value="InterPro"/>
</dbReference>
<dbReference type="PANTHER" id="PTHR24222">
    <property type="entry name" value="ABC TRANSPORTER B FAMILY"/>
    <property type="match status" value="1"/>
</dbReference>
<evidence type="ECO:0000256" key="9">
    <source>
        <dbReference type="SAM" id="Phobius"/>
    </source>
</evidence>
<feature type="region of interest" description="Disordered" evidence="8">
    <location>
        <begin position="1"/>
        <end position="24"/>
    </location>
</feature>
<gene>
    <name evidence="12" type="ORF">Ctob_007403</name>
</gene>
<keyword evidence="7 9" id="KW-0472">Membrane</keyword>
<dbReference type="EMBL" id="JWZX01001935">
    <property type="protein sequence ID" value="KOO31771.1"/>
    <property type="molecule type" value="Genomic_DNA"/>
</dbReference>
<reference evidence="13" key="1">
    <citation type="journal article" date="2015" name="PLoS Genet.">
        <title>Genome Sequence and Transcriptome Analyses of Chrysochromulina tobin: Metabolic Tools for Enhanced Algal Fitness in the Prominent Order Prymnesiales (Haptophyceae).</title>
        <authorList>
            <person name="Hovde B.T."/>
            <person name="Deodato C.R."/>
            <person name="Hunsperger H.M."/>
            <person name="Ryken S.A."/>
            <person name="Yost W."/>
            <person name="Jha R.K."/>
            <person name="Patterson J."/>
            <person name="Monnat R.J. Jr."/>
            <person name="Barlow S.B."/>
            <person name="Starkenburg S.R."/>
            <person name="Cattolico R.A."/>
        </authorList>
    </citation>
    <scope>NUCLEOTIDE SEQUENCE</scope>
    <source>
        <strain evidence="13">CCMP291</strain>
    </source>
</reference>
<evidence type="ECO:0000259" key="10">
    <source>
        <dbReference type="PROSITE" id="PS50893"/>
    </source>
</evidence>
<dbReference type="GO" id="GO:0005886">
    <property type="term" value="C:plasma membrane"/>
    <property type="evidence" value="ECO:0007669"/>
    <property type="project" value="TreeGrafter"/>
</dbReference>
<dbReference type="SUPFAM" id="SSF90123">
    <property type="entry name" value="ABC transporter transmembrane region"/>
    <property type="match status" value="1"/>
</dbReference>
<dbReference type="PANTHER" id="PTHR24222:SF76">
    <property type="entry name" value="MYCOBACTIN IMPORT ATP-BINDING_PERMEASE PROTEIN IRTB"/>
    <property type="match status" value="1"/>
</dbReference>
<evidence type="ECO:0000256" key="1">
    <source>
        <dbReference type="ARBA" id="ARBA00004141"/>
    </source>
</evidence>
<dbReference type="InterPro" id="IPR027417">
    <property type="entry name" value="P-loop_NTPase"/>
</dbReference>
<name>A0A0M0JYP3_9EUKA</name>
<dbReference type="InterPro" id="IPR003439">
    <property type="entry name" value="ABC_transporter-like_ATP-bd"/>
</dbReference>
<feature type="domain" description="ABC transporter" evidence="10">
    <location>
        <begin position="477"/>
        <end position="716"/>
    </location>
</feature>
<dbReference type="InterPro" id="IPR003593">
    <property type="entry name" value="AAA+_ATPase"/>
</dbReference>
<comment type="similarity">
    <text evidence="2">Belongs to the ABC transporter superfamily. ABCB family. Multidrug resistance exporter (TC 3.A.1.201) subfamily.</text>
</comment>
<dbReference type="Gene3D" id="1.20.1560.10">
    <property type="entry name" value="ABC transporter type 1, transmembrane domain"/>
    <property type="match status" value="1"/>
</dbReference>
<evidence type="ECO:0000256" key="2">
    <source>
        <dbReference type="ARBA" id="ARBA00007577"/>
    </source>
</evidence>
<dbReference type="CDD" id="cd03249">
    <property type="entry name" value="ABC_MTABC3_MDL1_MDL2"/>
    <property type="match status" value="1"/>
</dbReference>
<dbReference type="InterPro" id="IPR011527">
    <property type="entry name" value="ABC1_TM_dom"/>
</dbReference>
<dbReference type="InterPro" id="IPR017871">
    <property type="entry name" value="ABC_transporter-like_CS"/>
</dbReference>
<evidence type="ECO:0000256" key="8">
    <source>
        <dbReference type="SAM" id="MobiDB-lite"/>
    </source>
</evidence>
<dbReference type="Pfam" id="PF00664">
    <property type="entry name" value="ABC_membrane"/>
    <property type="match status" value="1"/>
</dbReference>
<comment type="caution">
    <text evidence="12">The sequence shown here is derived from an EMBL/GenBank/DDBJ whole genome shotgun (WGS) entry which is preliminary data.</text>
</comment>
<dbReference type="OrthoDB" id="6500128at2759"/>
<feature type="domain" description="ABC transmembrane type-1" evidence="11">
    <location>
        <begin position="47"/>
        <end position="299"/>
    </location>
</feature>
<dbReference type="InterPro" id="IPR036640">
    <property type="entry name" value="ABC1_TM_sf"/>
</dbReference>
<protein>
    <submittedName>
        <fullName evidence="12">ATP-binding cassette superfamily</fullName>
    </submittedName>
</protein>
<dbReference type="PROSITE" id="PS50893">
    <property type="entry name" value="ABC_TRANSPORTER_2"/>
    <property type="match status" value="1"/>
</dbReference>
<keyword evidence="13" id="KW-1185">Reference proteome</keyword>
<dbReference type="FunFam" id="3.40.50.300:FF:000251">
    <property type="entry name" value="ABC transporter B family member 19"/>
    <property type="match status" value="1"/>
</dbReference>
<dbReference type="PROSITE" id="PS00211">
    <property type="entry name" value="ABC_TRANSPORTER_1"/>
    <property type="match status" value="1"/>
</dbReference>
<keyword evidence="4" id="KW-0547">Nucleotide-binding</keyword>
<feature type="transmembrane region" description="Helical" evidence="9">
    <location>
        <begin position="192"/>
        <end position="214"/>
    </location>
</feature>
<feature type="transmembrane region" description="Helical" evidence="9">
    <location>
        <begin position="91"/>
        <end position="118"/>
    </location>
</feature>
<evidence type="ECO:0000256" key="4">
    <source>
        <dbReference type="ARBA" id="ARBA00022741"/>
    </source>
</evidence>
<dbReference type="Pfam" id="PF00005">
    <property type="entry name" value="ABC_tran"/>
    <property type="match status" value="1"/>
</dbReference>
<evidence type="ECO:0000313" key="13">
    <source>
        <dbReference type="Proteomes" id="UP000037460"/>
    </source>
</evidence>
<dbReference type="Gene3D" id="3.40.50.300">
    <property type="entry name" value="P-loop containing nucleotide triphosphate hydrolases"/>
    <property type="match status" value="1"/>
</dbReference>
<sequence length="720" mass="77653">MSEPTTAITVVSPKEAPTREKPKEKQMRASASLLLQFATGWDLFYMIFAASLQFLVGGAMIIPLVFFQQFFDAAGETTSISPIDMDVISETALNFTLVGCGLIVGFFFSVWPVMLAAASQKRKWKKNSLRAVLSQDVGWFDVSNPQELGSKITASTTNIYKSLDFPSYMIFQGMGMAIGGILFGFLRAWKVALVVTAVIPIVISIFVVFFYVLFSATSVRNKAYATADGLATESLFAMRTVAALGVEQRFADNFVAVLEHATKVQVRISPLVGFTGGTALSSFLWLLVTGFLSGGYFFSEQMDESKFDYTYNNLTWCATKENAPLCGPTGCIAVPEAMGCAAVPAAMGGPYQNFEMNCRWMGFVNSGDNFSTMLLAGLQQPSTAAFEAYAQTRVKSSWLDEQPDLLEGCPLSAAAVLICVFAMMNGAQGFGAGFGSLANFAQGLVGAGTLDPIIKRKSPIDPFSSEGLKPESVEGAIEVKDVVFAYPSAPEHLVCNGYSLSVQAGQTVALCGASGSGKSTLVSFIMRFYDPRSGIVTLDGHDLKSLNVRWLRSQLGLVGQEPVLFKGTVAENIAYGYFEATQEEIEAAAKMANAHEFITKDLDDQYSSDVGLRGGKLSGGQKQRVAIARAIIKKPAVLLLDEATSALDNTSEKVVQAALDEIMTKMKRTTIVIAHRLSTIRNANKIAVVDRGRIVEQGTHDELLMRSGGMYSNLVIAQSS</sequence>
<evidence type="ECO:0000313" key="12">
    <source>
        <dbReference type="EMBL" id="KOO31771.1"/>
    </source>
</evidence>
<dbReference type="PROSITE" id="PS50929">
    <property type="entry name" value="ABC_TM1F"/>
    <property type="match status" value="1"/>
</dbReference>
<evidence type="ECO:0000256" key="3">
    <source>
        <dbReference type="ARBA" id="ARBA00022692"/>
    </source>
</evidence>
<dbReference type="SUPFAM" id="SSF52540">
    <property type="entry name" value="P-loop containing nucleoside triphosphate hydrolases"/>
    <property type="match status" value="1"/>
</dbReference>
<dbReference type="GO" id="GO:0140359">
    <property type="term" value="F:ABC-type transporter activity"/>
    <property type="evidence" value="ECO:0007669"/>
    <property type="project" value="InterPro"/>
</dbReference>
<comment type="subcellular location">
    <subcellularLocation>
        <location evidence="1">Membrane</location>
        <topology evidence="1">Multi-pass membrane protein</topology>
    </subcellularLocation>
</comment>
<keyword evidence="3 9" id="KW-0812">Transmembrane</keyword>
<feature type="transmembrane region" description="Helical" evidence="9">
    <location>
        <begin position="43"/>
        <end position="71"/>
    </location>
</feature>